<name>A0A2V5L366_9BACL</name>
<dbReference type="Proteomes" id="UP000247476">
    <property type="component" value="Unassembled WGS sequence"/>
</dbReference>
<protein>
    <submittedName>
        <fullName evidence="1">Uncharacterized protein</fullName>
    </submittedName>
</protein>
<reference evidence="1 2" key="1">
    <citation type="submission" date="2018-05" db="EMBL/GenBank/DDBJ databases">
        <title>Paenibacillus flagellatus sp. nov., isolated from selenium mineral soil.</title>
        <authorList>
            <person name="Dai X."/>
        </authorList>
    </citation>
    <scope>NUCLEOTIDE SEQUENCE [LARGE SCALE GENOMIC DNA]</scope>
    <source>
        <strain evidence="1 2">DXL2</strain>
    </source>
</reference>
<keyword evidence="2" id="KW-1185">Reference proteome</keyword>
<dbReference type="EMBL" id="QJVJ01000001">
    <property type="protein sequence ID" value="PYI57236.1"/>
    <property type="molecule type" value="Genomic_DNA"/>
</dbReference>
<evidence type="ECO:0000313" key="1">
    <source>
        <dbReference type="EMBL" id="PYI57236.1"/>
    </source>
</evidence>
<organism evidence="1 2">
    <name type="scientific">Paenibacillus flagellatus</name>
    <dbReference type="NCBI Taxonomy" id="2211139"/>
    <lineage>
        <taxon>Bacteria</taxon>
        <taxon>Bacillati</taxon>
        <taxon>Bacillota</taxon>
        <taxon>Bacilli</taxon>
        <taxon>Bacillales</taxon>
        <taxon>Paenibacillaceae</taxon>
        <taxon>Paenibacillus</taxon>
    </lineage>
</organism>
<sequence>MLGPFVQGFCDWVLDVCASAGRTEIHPLMREAHLLAPALEQAARMRGLNVAVKPLYVSRQATMLAAMERFGEHERDKVLALGHITAGEVLTMLGVGPKEMLSLPPELAGRLNDAVADWDAEDGRSGSAVGGANLLDAFKSFLLREPVRVRAEQTIAEQRRLLLRHILETCEAPDKLVTVDLGFNGTIQAALDAAYALEGVPGQSIHLLAAGTEAAVERLFQGTDIRRWLGTGGEEGDLAKRFVRSPGLIEELLMGEFGSTVRYEAGPDGRVSPVMAELSLPPEQFAFKRACREGVFVFQRAMAHWRTRKPALAYAAAGAGAAAWAKPMHRVLDMPTPEEARRLGGLVHQDNFGGVQVVTLADPPLIPWREKGVDYLIDLGSFGPKTANLFWPQGIATASEPYRLYESFLRLTDSFGSAVTAFRTIDRLKREPYERAYLLGEGGGFADRLAAEALLHRVRLDARIRIDLSPNAKKPPAELQEAVASDRGGHVYVIGTLTDIEEYKTYLTEAYAQARPGLAPRIVEPLA</sequence>
<evidence type="ECO:0000313" key="2">
    <source>
        <dbReference type="Proteomes" id="UP000247476"/>
    </source>
</evidence>
<dbReference type="AlphaFoldDB" id="A0A2V5L366"/>
<accession>A0A2V5L366</accession>
<gene>
    <name evidence="1" type="ORF">DLM86_01985</name>
</gene>
<comment type="caution">
    <text evidence="1">The sequence shown here is derived from an EMBL/GenBank/DDBJ whole genome shotgun (WGS) entry which is preliminary data.</text>
</comment>
<proteinExistence type="predicted"/>